<dbReference type="Pfam" id="PF07730">
    <property type="entry name" value="HisKA_3"/>
    <property type="match status" value="1"/>
</dbReference>
<dbReference type="STRING" id="1603606.DSOUD_0371"/>
<evidence type="ECO:0000256" key="10">
    <source>
        <dbReference type="SAM" id="Phobius"/>
    </source>
</evidence>
<comment type="catalytic activity">
    <reaction evidence="1">
        <text>ATP + protein L-histidine = ADP + protein N-phospho-L-histidine.</text>
        <dbReference type="EC" id="2.7.13.3"/>
    </reaction>
</comment>
<dbReference type="InterPro" id="IPR003660">
    <property type="entry name" value="HAMP_dom"/>
</dbReference>
<dbReference type="Pfam" id="PF00672">
    <property type="entry name" value="HAMP"/>
    <property type="match status" value="1"/>
</dbReference>
<dbReference type="PROSITE" id="PS50885">
    <property type="entry name" value="HAMP"/>
    <property type="match status" value="1"/>
</dbReference>
<feature type="transmembrane region" description="Helical" evidence="10">
    <location>
        <begin position="9"/>
        <end position="32"/>
    </location>
</feature>
<comment type="subcellular location">
    <subcellularLocation>
        <location evidence="2">Membrane</location>
    </subcellularLocation>
</comment>
<evidence type="ECO:0000256" key="7">
    <source>
        <dbReference type="ARBA" id="ARBA00022777"/>
    </source>
</evidence>
<evidence type="ECO:0000256" key="3">
    <source>
        <dbReference type="ARBA" id="ARBA00012438"/>
    </source>
</evidence>
<keyword evidence="4" id="KW-0597">Phosphoprotein</keyword>
<dbReference type="GO" id="GO:0046983">
    <property type="term" value="F:protein dimerization activity"/>
    <property type="evidence" value="ECO:0007669"/>
    <property type="project" value="InterPro"/>
</dbReference>
<keyword evidence="5" id="KW-0808">Transferase</keyword>
<dbReference type="InterPro" id="IPR050482">
    <property type="entry name" value="Sensor_HK_TwoCompSys"/>
</dbReference>
<dbReference type="GO" id="GO:0000155">
    <property type="term" value="F:phosphorelay sensor kinase activity"/>
    <property type="evidence" value="ECO:0007669"/>
    <property type="project" value="InterPro"/>
</dbReference>
<evidence type="ECO:0000256" key="4">
    <source>
        <dbReference type="ARBA" id="ARBA00022553"/>
    </source>
</evidence>
<dbReference type="GO" id="GO:0005524">
    <property type="term" value="F:ATP binding"/>
    <property type="evidence" value="ECO:0007669"/>
    <property type="project" value="UniProtKB-KW"/>
</dbReference>
<dbReference type="InterPro" id="IPR036890">
    <property type="entry name" value="HATPase_C_sf"/>
</dbReference>
<name>A0A0M4CUH5_9BACT</name>
<dbReference type="PANTHER" id="PTHR24421">
    <property type="entry name" value="NITRATE/NITRITE SENSOR PROTEIN NARX-RELATED"/>
    <property type="match status" value="1"/>
</dbReference>
<evidence type="ECO:0000256" key="1">
    <source>
        <dbReference type="ARBA" id="ARBA00000085"/>
    </source>
</evidence>
<evidence type="ECO:0000256" key="9">
    <source>
        <dbReference type="ARBA" id="ARBA00023012"/>
    </source>
</evidence>
<keyword evidence="8" id="KW-0067">ATP-binding</keyword>
<protein>
    <recommendedName>
        <fullName evidence="3">histidine kinase</fullName>
        <ecNumber evidence="3">2.7.13.3</ecNumber>
    </recommendedName>
</protein>
<dbReference type="Gene3D" id="3.30.565.10">
    <property type="entry name" value="Histidine kinase-like ATPase, C-terminal domain"/>
    <property type="match status" value="1"/>
</dbReference>
<dbReference type="Gene3D" id="6.10.340.10">
    <property type="match status" value="1"/>
</dbReference>
<keyword evidence="10" id="KW-0472">Membrane</keyword>
<dbReference type="KEGG" id="des:DSOUD_0371"/>
<dbReference type="Pfam" id="PF02518">
    <property type="entry name" value="HATPase_c"/>
    <property type="match status" value="1"/>
</dbReference>
<evidence type="ECO:0000256" key="8">
    <source>
        <dbReference type="ARBA" id="ARBA00022840"/>
    </source>
</evidence>
<gene>
    <name evidence="12" type="ORF">DSOUD_0371</name>
</gene>
<dbReference type="InterPro" id="IPR011712">
    <property type="entry name" value="Sig_transdc_His_kin_sub3_dim/P"/>
</dbReference>
<evidence type="ECO:0000313" key="12">
    <source>
        <dbReference type="EMBL" id="ALC15166.1"/>
    </source>
</evidence>
<feature type="transmembrane region" description="Helical" evidence="10">
    <location>
        <begin position="169"/>
        <end position="191"/>
    </location>
</feature>
<evidence type="ECO:0000256" key="6">
    <source>
        <dbReference type="ARBA" id="ARBA00022741"/>
    </source>
</evidence>
<feature type="domain" description="HAMP" evidence="11">
    <location>
        <begin position="192"/>
        <end position="245"/>
    </location>
</feature>
<keyword evidence="7 12" id="KW-0418">Kinase</keyword>
<dbReference type="GO" id="GO:0016020">
    <property type="term" value="C:membrane"/>
    <property type="evidence" value="ECO:0007669"/>
    <property type="project" value="UniProtKB-SubCell"/>
</dbReference>
<dbReference type="PATRIC" id="fig|1603606.3.peg.404"/>
<evidence type="ECO:0000256" key="2">
    <source>
        <dbReference type="ARBA" id="ARBA00004370"/>
    </source>
</evidence>
<dbReference type="SUPFAM" id="SSF55874">
    <property type="entry name" value="ATPase domain of HSP90 chaperone/DNA topoisomerase II/histidine kinase"/>
    <property type="match status" value="1"/>
</dbReference>
<dbReference type="CDD" id="cd16917">
    <property type="entry name" value="HATPase_UhpB-NarQ-NarX-like"/>
    <property type="match status" value="1"/>
</dbReference>
<dbReference type="CDD" id="cd06225">
    <property type="entry name" value="HAMP"/>
    <property type="match status" value="1"/>
</dbReference>
<dbReference type="EC" id="2.7.13.3" evidence="3"/>
<sequence length="454" mass="50408">MRLALKHQIILAPATILLLMTLLLSFLQYTYWDLSVKRQEARRLGTVFIALAEADLATQRMQGFAQHLGRDPYLEVGSLAEVTELYRYLSAALQRITELLPLPDQTLALLKQAQYDLNPENGLDAQRILDAVALLRPQLSTLAEASQNQRQKLRGVHNQDIDELVARTAFVSIVVLGTAILVGIFLSLYFARRILRRIQSLSESAGRIAAGDLSPPTPPPKVRDELDGLTLSINRMTERLIRVVGTEKLLEGAEEERRRIAMDIHDQTLSDLSAIRRDLEGIDCPGAPALAEDLQRAMANLREVMDDLHPQTLDILGLGAALQSHLESHLAKGTLPRYHLYSAPEVETAGLSRLALLSLYRIAVEAIHNVIKHAGASRYEVNLDRRGDTVVLSVEDNGTGFEPAERFGRGGRGLYNIRERARGIGATVAWSPSRFSTGTRFELTLPLEGEKETR</sequence>
<keyword evidence="10" id="KW-0812">Transmembrane</keyword>
<organism evidence="12 13">
    <name type="scientific">Desulfuromonas soudanensis</name>
    <dbReference type="NCBI Taxonomy" id="1603606"/>
    <lineage>
        <taxon>Bacteria</taxon>
        <taxon>Pseudomonadati</taxon>
        <taxon>Thermodesulfobacteriota</taxon>
        <taxon>Desulfuromonadia</taxon>
        <taxon>Desulfuromonadales</taxon>
        <taxon>Desulfuromonadaceae</taxon>
        <taxon>Desulfuromonas</taxon>
    </lineage>
</organism>
<proteinExistence type="predicted"/>
<dbReference type="EMBL" id="CP010802">
    <property type="protein sequence ID" value="ALC15166.1"/>
    <property type="molecule type" value="Genomic_DNA"/>
</dbReference>
<dbReference type="RefSeq" id="WP_053549396.1">
    <property type="nucleotide sequence ID" value="NZ_CP010802.1"/>
</dbReference>
<evidence type="ECO:0000259" key="11">
    <source>
        <dbReference type="PROSITE" id="PS50885"/>
    </source>
</evidence>
<dbReference type="SMART" id="SM00304">
    <property type="entry name" value="HAMP"/>
    <property type="match status" value="1"/>
</dbReference>
<dbReference type="InterPro" id="IPR003594">
    <property type="entry name" value="HATPase_dom"/>
</dbReference>
<dbReference type="AlphaFoldDB" id="A0A0M4CUH5"/>
<evidence type="ECO:0000256" key="5">
    <source>
        <dbReference type="ARBA" id="ARBA00022679"/>
    </source>
</evidence>
<dbReference type="SUPFAM" id="SSF158472">
    <property type="entry name" value="HAMP domain-like"/>
    <property type="match status" value="1"/>
</dbReference>
<keyword evidence="10" id="KW-1133">Transmembrane helix</keyword>
<evidence type="ECO:0000313" key="13">
    <source>
        <dbReference type="Proteomes" id="UP000057158"/>
    </source>
</evidence>
<keyword evidence="13" id="KW-1185">Reference proteome</keyword>
<keyword evidence="9" id="KW-0902">Two-component regulatory system</keyword>
<dbReference type="OrthoDB" id="5421862at2"/>
<accession>A0A0M4CUH5</accession>
<reference evidence="12 13" key="1">
    <citation type="submission" date="2015-07" db="EMBL/GenBank/DDBJ databases">
        <title>Isolation and Genomic Characterization of a Novel Halophilic Metal-Reducing Deltaproteobacterium from the Deep Subsurface.</title>
        <authorList>
            <person name="Badalamenti J.P."/>
            <person name="Summers Z.M."/>
            <person name="Gralnick J.A."/>
            <person name="Bond D.R."/>
        </authorList>
    </citation>
    <scope>NUCLEOTIDE SEQUENCE [LARGE SCALE GENOMIC DNA]</scope>
    <source>
        <strain evidence="12 13">WTL</strain>
    </source>
</reference>
<dbReference type="Proteomes" id="UP000057158">
    <property type="component" value="Chromosome"/>
</dbReference>
<dbReference type="SMART" id="SM00387">
    <property type="entry name" value="HATPase_c"/>
    <property type="match status" value="1"/>
</dbReference>
<dbReference type="PANTHER" id="PTHR24421:SF10">
    <property type="entry name" value="NITRATE_NITRITE SENSOR PROTEIN NARQ"/>
    <property type="match status" value="1"/>
</dbReference>
<keyword evidence="6" id="KW-0547">Nucleotide-binding</keyword>